<feature type="compositionally biased region" description="Basic and acidic residues" evidence="1">
    <location>
        <begin position="78"/>
        <end position="92"/>
    </location>
</feature>
<protein>
    <recommendedName>
        <fullName evidence="2">Acylphosphatase-like domain-containing protein</fullName>
    </recommendedName>
</protein>
<dbReference type="PROSITE" id="PS00151">
    <property type="entry name" value="ACYLPHOSPHATASE_2"/>
    <property type="match status" value="1"/>
</dbReference>
<dbReference type="InterPro" id="IPR020456">
    <property type="entry name" value="Acylphosphatase"/>
</dbReference>
<dbReference type="InterPro" id="IPR001792">
    <property type="entry name" value="Acylphosphatase-like_dom"/>
</dbReference>
<feature type="region of interest" description="Disordered" evidence="1">
    <location>
        <begin position="69"/>
        <end position="92"/>
    </location>
</feature>
<evidence type="ECO:0000259" key="2">
    <source>
        <dbReference type="PROSITE" id="PS51160"/>
    </source>
</evidence>
<dbReference type="EMBL" id="LAZR01000022">
    <property type="protein sequence ID" value="KKO04528.1"/>
    <property type="molecule type" value="Genomic_DNA"/>
</dbReference>
<dbReference type="SUPFAM" id="SSF54975">
    <property type="entry name" value="Acylphosphatase/BLUF domain-like"/>
    <property type="match status" value="1"/>
</dbReference>
<evidence type="ECO:0000313" key="3">
    <source>
        <dbReference type="EMBL" id="KKO04528.1"/>
    </source>
</evidence>
<dbReference type="Gene3D" id="3.30.70.100">
    <property type="match status" value="1"/>
</dbReference>
<reference evidence="3" key="1">
    <citation type="journal article" date="2015" name="Nature">
        <title>Complex archaea that bridge the gap between prokaryotes and eukaryotes.</title>
        <authorList>
            <person name="Spang A."/>
            <person name="Saw J.H."/>
            <person name="Jorgensen S.L."/>
            <person name="Zaremba-Niedzwiedzka K."/>
            <person name="Martijn J."/>
            <person name="Lind A.E."/>
            <person name="van Eijk R."/>
            <person name="Schleper C."/>
            <person name="Guy L."/>
            <person name="Ettema T.J."/>
        </authorList>
    </citation>
    <scope>NUCLEOTIDE SEQUENCE</scope>
</reference>
<dbReference type="InterPro" id="IPR017968">
    <property type="entry name" value="Acylphosphatase_CS"/>
</dbReference>
<evidence type="ECO:0000256" key="1">
    <source>
        <dbReference type="SAM" id="MobiDB-lite"/>
    </source>
</evidence>
<accession>A0A0F9VX08</accession>
<dbReference type="Pfam" id="PF00708">
    <property type="entry name" value="Acylphosphatase"/>
    <property type="match status" value="1"/>
</dbReference>
<sequence>MTTAIHCLVRGQVQGVGYRAWCQGEAVTRGLSGWVRNRRSGDVEAVLAGPLDVVHEMLAALWTGPAGASVSAVEGTPTEERPRGDFDVRPTV</sequence>
<name>A0A0F9VX08_9ZZZZ</name>
<feature type="domain" description="Acylphosphatase-like" evidence="2">
    <location>
        <begin position="4"/>
        <end position="90"/>
    </location>
</feature>
<proteinExistence type="predicted"/>
<dbReference type="PROSITE" id="PS51160">
    <property type="entry name" value="ACYLPHOSPHATASE_3"/>
    <property type="match status" value="1"/>
</dbReference>
<dbReference type="PANTHER" id="PTHR47268:SF4">
    <property type="entry name" value="ACYLPHOSPHATASE"/>
    <property type="match status" value="1"/>
</dbReference>
<dbReference type="InterPro" id="IPR036046">
    <property type="entry name" value="Acylphosphatase-like_dom_sf"/>
</dbReference>
<dbReference type="PANTHER" id="PTHR47268">
    <property type="entry name" value="ACYLPHOSPHATASE"/>
    <property type="match status" value="1"/>
</dbReference>
<dbReference type="AlphaFoldDB" id="A0A0F9VX08"/>
<organism evidence="3">
    <name type="scientific">marine sediment metagenome</name>
    <dbReference type="NCBI Taxonomy" id="412755"/>
    <lineage>
        <taxon>unclassified sequences</taxon>
        <taxon>metagenomes</taxon>
        <taxon>ecological metagenomes</taxon>
    </lineage>
</organism>
<dbReference type="PRINTS" id="PR00112">
    <property type="entry name" value="ACYLPHPHTASE"/>
</dbReference>
<gene>
    <name evidence="3" type="ORF">LCGC14_0083540</name>
</gene>
<comment type="caution">
    <text evidence="3">The sequence shown here is derived from an EMBL/GenBank/DDBJ whole genome shotgun (WGS) entry which is preliminary data.</text>
</comment>
<dbReference type="GO" id="GO:0003998">
    <property type="term" value="F:acylphosphatase activity"/>
    <property type="evidence" value="ECO:0007669"/>
    <property type="project" value="InterPro"/>
</dbReference>